<evidence type="ECO:0008006" key="4">
    <source>
        <dbReference type="Google" id="ProtNLM"/>
    </source>
</evidence>
<dbReference type="RefSeq" id="WP_207337693.1">
    <property type="nucleotide sequence ID" value="NZ_JAFMYU010000022.1"/>
</dbReference>
<feature type="chain" id="PRO_5037327854" description="Outer membrane protein beta-barrel domain-containing protein" evidence="1">
    <location>
        <begin position="21"/>
        <end position="233"/>
    </location>
</feature>
<sequence>MKHTTPLVFLLSMLAASAIAQSSADIPVGRRIFLNSVLGISAPGFSDLNASLSKAGFLPLSGVYFARGAGLMTVFPKARLATIVNFSSYTGTATDATRSSWARGTTAGASLGVLARNTDRVQIIPYAGLAYSWFGTRLAKTAPVSTAFDGYINGPTNQQYIGNEQFMGNVGLHVGKPGIGRGALAQKILVGLRAGYMFPLAQPTWQTNGVTLSGGPSANTGGTYLHLVIGSSL</sequence>
<reference evidence="2 3" key="1">
    <citation type="submission" date="2021-03" db="EMBL/GenBank/DDBJ databases">
        <title>Fibrella sp. HMF5036 genome sequencing and assembly.</title>
        <authorList>
            <person name="Kang H."/>
            <person name="Kim H."/>
            <person name="Bae S."/>
            <person name="Joh K."/>
        </authorList>
    </citation>
    <scope>NUCLEOTIDE SEQUENCE [LARGE SCALE GENOMIC DNA]</scope>
    <source>
        <strain evidence="2 3">HMF5036</strain>
    </source>
</reference>
<gene>
    <name evidence="2" type="ORF">J2I48_22155</name>
</gene>
<proteinExistence type="predicted"/>
<dbReference type="Proteomes" id="UP000664795">
    <property type="component" value="Unassembled WGS sequence"/>
</dbReference>
<feature type="signal peptide" evidence="1">
    <location>
        <begin position="1"/>
        <end position="20"/>
    </location>
</feature>
<organism evidence="2 3">
    <name type="scientific">Fibrella aquatilis</name>
    <dbReference type="NCBI Taxonomy" id="2817059"/>
    <lineage>
        <taxon>Bacteria</taxon>
        <taxon>Pseudomonadati</taxon>
        <taxon>Bacteroidota</taxon>
        <taxon>Cytophagia</taxon>
        <taxon>Cytophagales</taxon>
        <taxon>Spirosomataceae</taxon>
        <taxon>Fibrella</taxon>
    </lineage>
</organism>
<evidence type="ECO:0000256" key="1">
    <source>
        <dbReference type="SAM" id="SignalP"/>
    </source>
</evidence>
<comment type="caution">
    <text evidence="2">The sequence shown here is derived from an EMBL/GenBank/DDBJ whole genome shotgun (WGS) entry which is preliminary data.</text>
</comment>
<dbReference type="EMBL" id="JAFMYU010000022">
    <property type="protein sequence ID" value="MBO0933727.1"/>
    <property type="molecule type" value="Genomic_DNA"/>
</dbReference>
<accession>A0A939JY76</accession>
<evidence type="ECO:0000313" key="2">
    <source>
        <dbReference type="EMBL" id="MBO0933727.1"/>
    </source>
</evidence>
<protein>
    <recommendedName>
        <fullName evidence="4">Outer membrane protein beta-barrel domain-containing protein</fullName>
    </recommendedName>
</protein>
<keyword evidence="1" id="KW-0732">Signal</keyword>
<keyword evidence="3" id="KW-1185">Reference proteome</keyword>
<name>A0A939JY76_9BACT</name>
<dbReference type="AlphaFoldDB" id="A0A939JY76"/>
<evidence type="ECO:0000313" key="3">
    <source>
        <dbReference type="Proteomes" id="UP000664795"/>
    </source>
</evidence>